<evidence type="ECO:0000313" key="1">
    <source>
        <dbReference type="EMBL" id="KAL3603785.1"/>
    </source>
</evidence>
<reference evidence="1 2" key="1">
    <citation type="journal article" date="2024" name="Plant Biotechnol. J.">
        <title>Genome and CRISPR/Cas9 system of a widespread forest tree (Populus alba) in the world.</title>
        <authorList>
            <person name="Liu Y.J."/>
            <person name="Jiang P.F."/>
            <person name="Han X.M."/>
            <person name="Li X.Y."/>
            <person name="Wang H.M."/>
            <person name="Wang Y.J."/>
            <person name="Wang X.X."/>
            <person name="Zeng Q.Y."/>
        </authorList>
    </citation>
    <scope>NUCLEOTIDE SEQUENCE [LARGE SCALE GENOMIC DNA]</scope>
    <source>
        <strain evidence="2">cv. PAL-ZL1</strain>
    </source>
</reference>
<dbReference type="Proteomes" id="UP000309997">
    <property type="component" value="Unassembled WGS sequence"/>
</dbReference>
<gene>
    <name evidence="1" type="ORF">D5086_004644</name>
</gene>
<proteinExistence type="predicted"/>
<organism evidence="1 2">
    <name type="scientific">Populus alba</name>
    <name type="common">White poplar</name>
    <dbReference type="NCBI Taxonomy" id="43335"/>
    <lineage>
        <taxon>Eukaryota</taxon>
        <taxon>Viridiplantae</taxon>
        <taxon>Streptophyta</taxon>
        <taxon>Embryophyta</taxon>
        <taxon>Tracheophyta</taxon>
        <taxon>Spermatophyta</taxon>
        <taxon>Magnoliopsida</taxon>
        <taxon>eudicotyledons</taxon>
        <taxon>Gunneridae</taxon>
        <taxon>Pentapetalae</taxon>
        <taxon>rosids</taxon>
        <taxon>fabids</taxon>
        <taxon>Malpighiales</taxon>
        <taxon>Salicaceae</taxon>
        <taxon>Saliceae</taxon>
        <taxon>Populus</taxon>
    </lineage>
</organism>
<dbReference type="EMBL" id="RCHU02000002">
    <property type="protein sequence ID" value="KAL3603785.1"/>
    <property type="molecule type" value="Genomic_DNA"/>
</dbReference>
<comment type="caution">
    <text evidence="1">The sequence shown here is derived from an EMBL/GenBank/DDBJ whole genome shotgun (WGS) entry which is preliminary data.</text>
</comment>
<keyword evidence="2" id="KW-1185">Reference proteome</keyword>
<evidence type="ECO:0000313" key="2">
    <source>
        <dbReference type="Proteomes" id="UP000309997"/>
    </source>
</evidence>
<sequence>MMKLQSTRDKYLQHLIDEIRMRRTSSSSKTAKQCKTEGKSSVIETFLSLQDLEPEFLTDTVIKSVIMTKHLLPQVPFLTIKCFRNLSGKFRSFLEKHLRKDVTLLWWWWQLKMQMPAPSSKCHGSH</sequence>
<name>A0ACC4CS77_POPAL</name>
<accession>A0ACC4CS77</accession>
<protein>
    <submittedName>
        <fullName evidence="1">Uncharacterized protein</fullName>
    </submittedName>
</protein>